<comment type="caution">
    <text evidence="1">The sequence shown here is derived from an EMBL/GenBank/DDBJ whole genome shotgun (WGS) entry which is preliminary data.</text>
</comment>
<name>A0A316TWU7_9BACT</name>
<evidence type="ECO:0000313" key="1">
    <source>
        <dbReference type="EMBL" id="PWN07869.1"/>
    </source>
</evidence>
<proteinExistence type="predicted"/>
<dbReference type="EMBL" id="QGGB01000002">
    <property type="protein sequence ID" value="PWN07869.1"/>
    <property type="molecule type" value="Genomic_DNA"/>
</dbReference>
<sequence>MHQLTKTLQFISQDYHLQIISGFKISRFVQKKQQDISNPYENPRISVLDVTILSQIANILTQNYLNNMIDKSDIAKMSIPERLKAMELLWESISDHPESIDSPNWHKDILNKRESRVDSGKTSYLTLSELKSRMKK</sequence>
<reference evidence="1 2" key="1">
    <citation type="submission" date="2018-05" db="EMBL/GenBank/DDBJ databases">
        <title>Rhodohalobacter halophilus gen. nov., sp. nov., a moderately halophilic member of the family Balneolaceae.</title>
        <authorList>
            <person name="Liu Z.-W."/>
        </authorList>
    </citation>
    <scope>NUCLEOTIDE SEQUENCE [LARGE SCALE GENOMIC DNA]</scope>
    <source>
        <strain evidence="1 2">8A47</strain>
    </source>
</reference>
<dbReference type="Pfam" id="PF09720">
    <property type="entry name" value="Unstab_antitox"/>
    <property type="match status" value="1"/>
</dbReference>
<gene>
    <name evidence="1" type="ORF">DDZ15_02340</name>
</gene>
<dbReference type="Proteomes" id="UP000245533">
    <property type="component" value="Unassembled WGS sequence"/>
</dbReference>
<dbReference type="InterPro" id="IPR013406">
    <property type="entry name" value="CHP02574_addiction_mod"/>
</dbReference>
<keyword evidence="2" id="KW-1185">Reference proteome</keyword>
<protein>
    <recommendedName>
        <fullName evidence="3">Addiction module component</fullName>
    </recommendedName>
</protein>
<dbReference type="AlphaFoldDB" id="A0A316TWU7"/>
<accession>A0A316TWU7</accession>
<evidence type="ECO:0000313" key="2">
    <source>
        <dbReference type="Proteomes" id="UP000245533"/>
    </source>
</evidence>
<evidence type="ECO:0008006" key="3">
    <source>
        <dbReference type="Google" id="ProtNLM"/>
    </source>
</evidence>
<organism evidence="1 2">
    <name type="scientific">Rhodohalobacter mucosus</name>
    <dbReference type="NCBI Taxonomy" id="2079485"/>
    <lineage>
        <taxon>Bacteria</taxon>
        <taxon>Pseudomonadati</taxon>
        <taxon>Balneolota</taxon>
        <taxon>Balneolia</taxon>
        <taxon>Balneolales</taxon>
        <taxon>Balneolaceae</taxon>
        <taxon>Rhodohalobacter</taxon>
    </lineage>
</organism>